<keyword evidence="8" id="KW-0699">rRNA-binding</keyword>
<dbReference type="InterPro" id="IPR014720">
    <property type="entry name" value="dsRBD_dom"/>
</dbReference>
<dbReference type="InterPro" id="IPR011907">
    <property type="entry name" value="RNase_III"/>
</dbReference>
<dbReference type="InterPro" id="IPR000999">
    <property type="entry name" value="RNase_III_dom"/>
</dbReference>
<comment type="catalytic activity">
    <reaction evidence="1 8">
        <text>Endonucleolytic cleavage to 5'-phosphomonoester.</text>
        <dbReference type="EC" id="3.1.26.3"/>
    </reaction>
</comment>
<evidence type="ECO:0000256" key="6">
    <source>
        <dbReference type="ARBA" id="ARBA00022801"/>
    </source>
</evidence>
<dbReference type="GO" id="GO:0008033">
    <property type="term" value="P:tRNA processing"/>
    <property type="evidence" value="ECO:0007669"/>
    <property type="project" value="UniProtKB-KW"/>
</dbReference>
<evidence type="ECO:0000256" key="3">
    <source>
        <dbReference type="ARBA" id="ARBA00022664"/>
    </source>
</evidence>
<evidence type="ECO:0000256" key="4">
    <source>
        <dbReference type="ARBA" id="ARBA00022722"/>
    </source>
</evidence>
<proteinExistence type="inferred from homology"/>
<comment type="similarity">
    <text evidence="2">Belongs to the ribonuclease III family.</text>
</comment>
<feature type="binding site" evidence="8">
    <location>
        <position position="107"/>
    </location>
    <ligand>
        <name>Mg(2+)</name>
        <dbReference type="ChEBI" id="CHEBI:18420"/>
    </ligand>
</feature>
<keyword evidence="7 8" id="KW-0694">RNA-binding</keyword>
<evidence type="ECO:0000313" key="12">
    <source>
        <dbReference type="EMBL" id="MBO8432836.1"/>
    </source>
</evidence>
<dbReference type="PANTHER" id="PTHR11207">
    <property type="entry name" value="RIBONUCLEASE III"/>
    <property type="match status" value="1"/>
</dbReference>
<evidence type="ECO:0000256" key="7">
    <source>
        <dbReference type="ARBA" id="ARBA00022884"/>
    </source>
</evidence>
<dbReference type="SUPFAM" id="SSF54768">
    <property type="entry name" value="dsRNA-binding domain-like"/>
    <property type="match status" value="1"/>
</dbReference>
<gene>
    <name evidence="8 12" type="primary">rnc</name>
    <name evidence="12" type="ORF">IAB08_06040</name>
</gene>
<evidence type="ECO:0000259" key="10">
    <source>
        <dbReference type="PROSITE" id="PS50137"/>
    </source>
</evidence>
<dbReference type="GO" id="GO:0003725">
    <property type="term" value="F:double-stranded RNA binding"/>
    <property type="evidence" value="ECO:0007669"/>
    <property type="project" value="TreeGrafter"/>
</dbReference>
<keyword evidence="8" id="KW-0479">Metal-binding</keyword>
<dbReference type="HAMAP" id="MF_00104">
    <property type="entry name" value="RNase_III"/>
    <property type="match status" value="1"/>
</dbReference>
<comment type="subunit">
    <text evidence="8">Homodimer.</text>
</comment>
<dbReference type="PROSITE" id="PS50137">
    <property type="entry name" value="DS_RBD"/>
    <property type="match status" value="1"/>
</dbReference>
<dbReference type="Pfam" id="PF14622">
    <property type="entry name" value="Ribonucleas_3_3"/>
    <property type="match status" value="1"/>
</dbReference>
<dbReference type="Pfam" id="PF00035">
    <property type="entry name" value="dsrm"/>
    <property type="match status" value="1"/>
</dbReference>
<accession>A0A9D9DSG3</accession>
<sequence length="339" mass="37632">MKNILGFYPGNIFLYRLAFRHKSASRVSGGIKSNNERLEYLGDSVISTAVAHYLFMRYPNKDEGFLTEMRSKMVSRATLNKVAQKMGLHELLNIDVKAGGFKSVDGNALEALMGAVFLDKGYRFTEKVILKRVVAVHIDMDEIEKRDWNYKSKLIDWGQKERYKVNFQVQGTMNQKGKRLYKVAAMVEEEVWGEGIDQSIKAAEQIAAENAYKNKVLLLMEKQSKQGYREPLGDEKKTLGEKSGPGVDVVESQEVLPLKTIKHQDTEDACKEDASVVPVHQKMMVLQPEGLSGTANTISVALGLGEAGMHEPVPMEGSGHAETSVPSASDSVSSGEERD</sequence>
<comment type="subcellular location">
    <subcellularLocation>
        <location evidence="8">Cytoplasm</location>
    </subcellularLocation>
</comment>
<dbReference type="PROSITE" id="PS50142">
    <property type="entry name" value="RNASE_3_2"/>
    <property type="match status" value="1"/>
</dbReference>
<evidence type="ECO:0000256" key="1">
    <source>
        <dbReference type="ARBA" id="ARBA00000109"/>
    </source>
</evidence>
<dbReference type="Gene3D" id="1.10.1520.10">
    <property type="entry name" value="Ribonuclease III domain"/>
    <property type="match status" value="1"/>
</dbReference>
<evidence type="ECO:0000256" key="9">
    <source>
        <dbReference type="SAM" id="MobiDB-lite"/>
    </source>
</evidence>
<feature type="active site" evidence="8">
    <location>
        <position position="43"/>
    </location>
</feature>
<reference evidence="12" key="1">
    <citation type="submission" date="2020-10" db="EMBL/GenBank/DDBJ databases">
        <authorList>
            <person name="Gilroy R."/>
        </authorList>
    </citation>
    <scope>NUCLEOTIDE SEQUENCE</scope>
    <source>
        <strain evidence="12">2889</strain>
    </source>
</reference>
<evidence type="ECO:0000313" key="13">
    <source>
        <dbReference type="Proteomes" id="UP000823612"/>
    </source>
</evidence>
<dbReference type="GO" id="GO:0004525">
    <property type="term" value="F:ribonuclease III activity"/>
    <property type="evidence" value="ECO:0007669"/>
    <property type="project" value="UniProtKB-UniRule"/>
</dbReference>
<evidence type="ECO:0000256" key="2">
    <source>
        <dbReference type="ARBA" id="ARBA00010183"/>
    </source>
</evidence>
<reference evidence="12" key="2">
    <citation type="journal article" date="2021" name="PeerJ">
        <title>Extensive microbial diversity within the chicken gut microbiome revealed by metagenomics and culture.</title>
        <authorList>
            <person name="Gilroy R."/>
            <person name="Ravi A."/>
            <person name="Getino M."/>
            <person name="Pursley I."/>
            <person name="Horton D.L."/>
            <person name="Alikhan N.F."/>
            <person name="Baker D."/>
            <person name="Gharbi K."/>
            <person name="Hall N."/>
            <person name="Watson M."/>
            <person name="Adriaenssens E.M."/>
            <person name="Foster-Nyarko E."/>
            <person name="Jarju S."/>
            <person name="Secka A."/>
            <person name="Antonio M."/>
            <person name="Oren A."/>
            <person name="Chaudhuri R.R."/>
            <person name="La Ragione R."/>
            <person name="Hildebrand F."/>
            <person name="Pallen M.J."/>
        </authorList>
    </citation>
    <scope>NUCLEOTIDE SEQUENCE</scope>
    <source>
        <strain evidence="12">2889</strain>
    </source>
</reference>
<dbReference type="NCBIfam" id="TIGR02191">
    <property type="entry name" value="RNaseIII"/>
    <property type="match status" value="1"/>
</dbReference>
<keyword evidence="5 8" id="KW-0255">Endonuclease</keyword>
<keyword evidence="8" id="KW-0698">rRNA processing</keyword>
<dbReference type="AlphaFoldDB" id="A0A9D9DSG3"/>
<dbReference type="GO" id="GO:0006364">
    <property type="term" value="P:rRNA processing"/>
    <property type="evidence" value="ECO:0007669"/>
    <property type="project" value="UniProtKB-UniRule"/>
</dbReference>
<dbReference type="GO" id="GO:0046872">
    <property type="term" value="F:metal ion binding"/>
    <property type="evidence" value="ECO:0007669"/>
    <property type="project" value="UniProtKB-KW"/>
</dbReference>
<keyword evidence="8" id="KW-0460">Magnesium</keyword>
<feature type="active site" evidence="8">
    <location>
        <position position="110"/>
    </location>
</feature>
<keyword evidence="3 8" id="KW-0507">mRNA processing</keyword>
<comment type="caution">
    <text evidence="12">The sequence shown here is derived from an EMBL/GenBank/DDBJ whole genome shotgun (WGS) entry which is preliminary data.</text>
</comment>
<feature type="domain" description="RNase III" evidence="11">
    <location>
        <begin position="1"/>
        <end position="121"/>
    </location>
</feature>
<organism evidence="12 13">
    <name type="scientific">Candidatus Pullibacteroides excrementavium</name>
    <dbReference type="NCBI Taxonomy" id="2840905"/>
    <lineage>
        <taxon>Bacteria</taxon>
        <taxon>Pseudomonadati</taxon>
        <taxon>Bacteroidota</taxon>
        <taxon>Bacteroidia</taxon>
        <taxon>Bacteroidales</taxon>
        <taxon>Candidatus Pullibacteroides</taxon>
    </lineage>
</organism>
<evidence type="ECO:0000259" key="11">
    <source>
        <dbReference type="PROSITE" id="PS50142"/>
    </source>
</evidence>
<feature type="compositionally biased region" description="Low complexity" evidence="9">
    <location>
        <begin position="324"/>
        <end position="339"/>
    </location>
</feature>
<feature type="domain" description="DRBM" evidence="10">
    <location>
        <begin position="149"/>
        <end position="217"/>
    </location>
</feature>
<name>A0A9D9DSG3_9BACT</name>
<dbReference type="PANTHER" id="PTHR11207:SF0">
    <property type="entry name" value="RIBONUCLEASE 3"/>
    <property type="match status" value="1"/>
</dbReference>
<dbReference type="SMART" id="SM00535">
    <property type="entry name" value="RIBOc"/>
    <property type="match status" value="1"/>
</dbReference>
<keyword evidence="6 8" id="KW-0378">Hydrolase</keyword>
<dbReference type="GO" id="GO:0019843">
    <property type="term" value="F:rRNA binding"/>
    <property type="evidence" value="ECO:0007669"/>
    <property type="project" value="UniProtKB-KW"/>
</dbReference>
<evidence type="ECO:0000256" key="8">
    <source>
        <dbReference type="HAMAP-Rule" id="MF_00104"/>
    </source>
</evidence>
<feature type="binding site" evidence="8">
    <location>
        <position position="110"/>
    </location>
    <ligand>
        <name>Mg(2+)</name>
        <dbReference type="ChEBI" id="CHEBI:18420"/>
    </ligand>
</feature>
<dbReference type="EMBL" id="JADIMZ010000090">
    <property type="protein sequence ID" value="MBO8432836.1"/>
    <property type="molecule type" value="Genomic_DNA"/>
</dbReference>
<evidence type="ECO:0000256" key="5">
    <source>
        <dbReference type="ARBA" id="ARBA00022759"/>
    </source>
</evidence>
<dbReference type="GO" id="GO:0005737">
    <property type="term" value="C:cytoplasm"/>
    <property type="evidence" value="ECO:0007669"/>
    <property type="project" value="UniProtKB-SubCell"/>
</dbReference>
<comment type="cofactor">
    <cofactor evidence="8">
        <name>Mg(2+)</name>
        <dbReference type="ChEBI" id="CHEBI:18420"/>
    </cofactor>
</comment>
<feature type="binding site" evidence="8">
    <location>
        <position position="39"/>
    </location>
    <ligand>
        <name>Mg(2+)</name>
        <dbReference type="ChEBI" id="CHEBI:18420"/>
    </ligand>
</feature>
<keyword evidence="8" id="KW-0819">tRNA processing</keyword>
<dbReference type="GO" id="GO:0006397">
    <property type="term" value="P:mRNA processing"/>
    <property type="evidence" value="ECO:0007669"/>
    <property type="project" value="UniProtKB-UniRule"/>
</dbReference>
<dbReference type="EC" id="3.1.26.3" evidence="8"/>
<dbReference type="GO" id="GO:0010468">
    <property type="term" value="P:regulation of gene expression"/>
    <property type="evidence" value="ECO:0007669"/>
    <property type="project" value="TreeGrafter"/>
</dbReference>
<dbReference type="InterPro" id="IPR036389">
    <property type="entry name" value="RNase_III_sf"/>
</dbReference>
<dbReference type="CDD" id="cd00593">
    <property type="entry name" value="RIBOc"/>
    <property type="match status" value="1"/>
</dbReference>
<protein>
    <recommendedName>
        <fullName evidence="8">Ribonuclease 3</fullName>
        <ecNumber evidence="8">3.1.26.3</ecNumber>
    </recommendedName>
    <alternativeName>
        <fullName evidence="8">Ribonuclease III</fullName>
        <shortName evidence="8">RNase III</shortName>
    </alternativeName>
</protein>
<dbReference type="SUPFAM" id="SSF69065">
    <property type="entry name" value="RNase III domain-like"/>
    <property type="match status" value="1"/>
</dbReference>
<feature type="region of interest" description="Disordered" evidence="9">
    <location>
        <begin position="308"/>
        <end position="339"/>
    </location>
</feature>
<dbReference type="SMART" id="SM00358">
    <property type="entry name" value="DSRM"/>
    <property type="match status" value="1"/>
</dbReference>
<keyword evidence="8" id="KW-0963">Cytoplasm</keyword>
<comment type="function">
    <text evidence="8">Digests double-stranded RNA. Involved in the processing of primary rRNA transcript to yield the immediate precursors to the large and small rRNAs (23S and 16S). Processes some mRNAs, and tRNAs when they are encoded in the rRNA operon. Processes pre-crRNA and tracrRNA of type II CRISPR loci if present in the organism.</text>
</comment>
<dbReference type="Gene3D" id="3.30.160.20">
    <property type="match status" value="1"/>
</dbReference>
<keyword evidence="4 8" id="KW-0540">Nuclease</keyword>
<dbReference type="Proteomes" id="UP000823612">
    <property type="component" value="Unassembled WGS sequence"/>
</dbReference>
<dbReference type="PROSITE" id="PS00517">
    <property type="entry name" value="RNASE_3_1"/>
    <property type="match status" value="1"/>
</dbReference>